<dbReference type="Pfam" id="PF11306">
    <property type="entry name" value="DUF3108"/>
    <property type="match status" value="1"/>
</dbReference>
<protein>
    <recommendedName>
        <fullName evidence="2">DUF3108 domain-containing protein</fullName>
    </recommendedName>
</protein>
<organism evidence="1">
    <name type="scientific">marine sediment metagenome</name>
    <dbReference type="NCBI Taxonomy" id="412755"/>
    <lineage>
        <taxon>unclassified sequences</taxon>
        <taxon>metagenomes</taxon>
        <taxon>ecological metagenomes</taxon>
    </lineage>
</organism>
<dbReference type="AlphaFoldDB" id="A0A0F9UE94"/>
<proteinExistence type="predicted"/>
<gene>
    <name evidence="1" type="ORF">LCGC14_0540680</name>
</gene>
<reference evidence="1" key="1">
    <citation type="journal article" date="2015" name="Nature">
        <title>Complex archaea that bridge the gap between prokaryotes and eukaryotes.</title>
        <authorList>
            <person name="Spang A."/>
            <person name="Saw J.H."/>
            <person name="Jorgensen S.L."/>
            <person name="Zaremba-Niedzwiedzka K."/>
            <person name="Martijn J."/>
            <person name="Lind A.E."/>
            <person name="van Eijk R."/>
            <person name="Schleper C."/>
            <person name="Guy L."/>
            <person name="Ettema T.J."/>
        </authorList>
    </citation>
    <scope>NUCLEOTIDE SEQUENCE</scope>
</reference>
<name>A0A0F9UE94_9ZZZZ</name>
<evidence type="ECO:0008006" key="2">
    <source>
        <dbReference type="Google" id="ProtNLM"/>
    </source>
</evidence>
<dbReference type="EMBL" id="LAZR01000722">
    <property type="protein sequence ID" value="KKN59561.1"/>
    <property type="molecule type" value="Genomic_DNA"/>
</dbReference>
<evidence type="ECO:0000313" key="1">
    <source>
        <dbReference type="EMBL" id="KKN59561.1"/>
    </source>
</evidence>
<accession>A0A0F9UE94</accession>
<sequence>MKGKVKYIKYPVIFLCFLLYILSECMLSGQSTGYAEKSSKKREGYRYEALPVKNRDASQSKSIEMNIDYADSQTIFTMKSISDKEVEYITIELDADGNFASGAKNVTRSSGKSKFEGSMWKKQKTVYAKRRSGRGQKTREFDLPENKSLAVDGSLLLLLRSFPFDQNREWKLFLIDFSLRSVSGIVRQAGVETIRVKAGEFECYRMEVIIHAFVFRPKITYWITKMEPHFLVKHRGKIGPFTKTYITQLVSID</sequence>
<dbReference type="InterPro" id="IPR021457">
    <property type="entry name" value="DUF3108"/>
</dbReference>
<comment type="caution">
    <text evidence="1">The sequence shown here is derived from an EMBL/GenBank/DDBJ whole genome shotgun (WGS) entry which is preliminary data.</text>
</comment>